<evidence type="ECO:0000259" key="1">
    <source>
        <dbReference type="Pfam" id="PF08818"/>
    </source>
</evidence>
<protein>
    <recommendedName>
        <fullName evidence="1">YdhG-like domain-containing protein</fullName>
    </recommendedName>
</protein>
<keyword evidence="3" id="KW-1185">Reference proteome</keyword>
<dbReference type="EMBL" id="FOVF01000018">
    <property type="protein sequence ID" value="SFN38251.1"/>
    <property type="molecule type" value="Genomic_DNA"/>
</dbReference>
<evidence type="ECO:0000313" key="2">
    <source>
        <dbReference type="EMBL" id="SFN38251.1"/>
    </source>
</evidence>
<dbReference type="Proteomes" id="UP000198575">
    <property type="component" value="Unassembled WGS sequence"/>
</dbReference>
<dbReference type="InterPro" id="IPR014922">
    <property type="entry name" value="YdhG-like"/>
</dbReference>
<sequence length="99" mass="11075">MLEVDPSVQEGIKWNAPSFRTSEYFATTHLRAKSGLSVVLHLGAKVRQLPSGGVAIEDPTKLLKWLGKDRAMVEFASAEKFNDARAAFQAVLRQWVQYI</sequence>
<dbReference type="STRING" id="578942.SAMN05216289_1183"/>
<reference evidence="2 3" key="1">
    <citation type="submission" date="2016-10" db="EMBL/GenBank/DDBJ databases">
        <authorList>
            <person name="de Groot N.N."/>
        </authorList>
    </citation>
    <scope>NUCLEOTIDE SEQUENCE [LARGE SCALE GENOMIC DNA]</scope>
    <source>
        <strain evidence="2 3">CGMCC 1.7659</strain>
    </source>
</reference>
<accession>A0A1I4YJL7</accession>
<organism evidence="2 3">
    <name type="scientific">Dokdonella immobilis</name>
    <dbReference type="NCBI Taxonomy" id="578942"/>
    <lineage>
        <taxon>Bacteria</taxon>
        <taxon>Pseudomonadati</taxon>
        <taxon>Pseudomonadota</taxon>
        <taxon>Gammaproteobacteria</taxon>
        <taxon>Lysobacterales</taxon>
        <taxon>Rhodanobacteraceae</taxon>
        <taxon>Dokdonella</taxon>
    </lineage>
</organism>
<dbReference type="AlphaFoldDB" id="A0A1I4YJL7"/>
<proteinExistence type="predicted"/>
<name>A0A1I4YJL7_9GAMM</name>
<evidence type="ECO:0000313" key="3">
    <source>
        <dbReference type="Proteomes" id="UP000198575"/>
    </source>
</evidence>
<gene>
    <name evidence="2" type="ORF">SAMN05216289_1183</name>
</gene>
<dbReference type="SUPFAM" id="SSF159888">
    <property type="entry name" value="YdhG-like"/>
    <property type="match status" value="1"/>
</dbReference>
<dbReference type="Pfam" id="PF08818">
    <property type="entry name" value="DUF1801"/>
    <property type="match status" value="1"/>
</dbReference>
<feature type="domain" description="YdhG-like" evidence="1">
    <location>
        <begin position="1"/>
        <end position="96"/>
    </location>
</feature>